<feature type="compositionally biased region" description="Polar residues" evidence="1">
    <location>
        <begin position="377"/>
        <end position="390"/>
    </location>
</feature>
<protein>
    <submittedName>
        <fullName evidence="3">Uncharacterized protein LOC104589400</fullName>
    </submittedName>
</protein>
<keyword evidence="2" id="KW-1185">Reference proteome</keyword>
<reference evidence="3" key="1">
    <citation type="submission" date="2025-08" db="UniProtKB">
        <authorList>
            <consortium name="RefSeq"/>
        </authorList>
    </citation>
    <scope>IDENTIFICATION</scope>
</reference>
<dbReference type="InParanoid" id="A0A1U7Z5C4"/>
<proteinExistence type="predicted"/>
<dbReference type="OrthoDB" id="1750920at2759"/>
<dbReference type="RefSeq" id="XP_010246015.1">
    <property type="nucleotide sequence ID" value="XM_010247713.2"/>
</dbReference>
<feature type="compositionally biased region" description="Low complexity" evidence="1">
    <location>
        <begin position="323"/>
        <end position="332"/>
    </location>
</feature>
<evidence type="ECO:0000256" key="1">
    <source>
        <dbReference type="SAM" id="MobiDB-lite"/>
    </source>
</evidence>
<dbReference type="OMA" id="HDEIVIF"/>
<dbReference type="Proteomes" id="UP000189703">
    <property type="component" value="Unplaced"/>
</dbReference>
<dbReference type="GeneID" id="104589400"/>
<feature type="region of interest" description="Disordered" evidence="1">
    <location>
        <begin position="256"/>
        <end position="290"/>
    </location>
</feature>
<name>A0A1U7Z5C4_NELNU</name>
<accession>A0A1U7Z5C4</accession>
<feature type="region of interest" description="Disordered" evidence="1">
    <location>
        <begin position="314"/>
        <end position="390"/>
    </location>
</feature>
<dbReference type="AlphaFoldDB" id="A0A1U7Z5C4"/>
<sequence length="390" mass="43119">MSGYPWDGNQGEVPSSSGGAWGFPEGRSLEAWEASGNLASTSRGREPDSFGPSSMSMERLQALVFHYNLPRDLIYSLPSDNYPWEHDHDEIVIFEEQLVAGLRLPLHPLIVEVLSHFNVTIDHPNSVWNLVGTISLFFEYCLPLSLDTFASILLIKNAYPGAPLERRSYYFSPRPGFKLLHELPNRIPAWKRGYFVVRNPKGWPFPTHRRAAIQDPGVDLDLKVRETLQPWAGVGFLCSDDLAEDNLVQAGLSPANMSGEDAHHLLSSNQKRRAKRLRPNQASTSEAAEFEAADPAFVPPPEVPPVSFEGVAARGGKEEEVPPQEQYPPAAQSGPIVFPRFPTEGRDEASPTSSWPRGGAGRRSVMRRSRTGPGCTLGSSPSWPQLTAWC</sequence>
<dbReference type="KEGG" id="nnu:104589400"/>
<gene>
    <name evidence="3" type="primary">LOC104589400</name>
</gene>
<organism evidence="2 3">
    <name type="scientific">Nelumbo nucifera</name>
    <name type="common">Sacred lotus</name>
    <dbReference type="NCBI Taxonomy" id="4432"/>
    <lineage>
        <taxon>Eukaryota</taxon>
        <taxon>Viridiplantae</taxon>
        <taxon>Streptophyta</taxon>
        <taxon>Embryophyta</taxon>
        <taxon>Tracheophyta</taxon>
        <taxon>Spermatophyta</taxon>
        <taxon>Magnoliopsida</taxon>
        <taxon>Proteales</taxon>
        <taxon>Nelumbonaceae</taxon>
        <taxon>Nelumbo</taxon>
    </lineage>
</organism>
<feature type="region of interest" description="Disordered" evidence="1">
    <location>
        <begin position="1"/>
        <end position="22"/>
    </location>
</feature>
<evidence type="ECO:0000313" key="2">
    <source>
        <dbReference type="Proteomes" id="UP000189703"/>
    </source>
</evidence>
<evidence type="ECO:0000313" key="3">
    <source>
        <dbReference type="RefSeq" id="XP_010246015.1"/>
    </source>
</evidence>